<protein>
    <submittedName>
        <fullName evidence="1">Uncharacterized protein</fullName>
    </submittedName>
</protein>
<dbReference type="AlphaFoldDB" id="A0A9Q0Y520"/>
<accession>A0A9Q0Y520</accession>
<reference evidence="1" key="1">
    <citation type="journal article" date="2023" name="DNA Res.">
        <title>Chromosome-level genome assembly of Phrynocephalus forsythii using third-generation DNA sequencing and Hi-C analysis.</title>
        <authorList>
            <person name="Qi Y."/>
            <person name="Zhao W."/>
            <person name="Zhao Y."/>
            <person name="Niu C."/>
            <person name="Cao S."/>
            <person name="Zhang Y."/>
        </authorList>
    </citation>
    <scope>NUCLEOTIDE SEQUENCE</scope>
    <source>
        <tissue evidence="1">Muscle</tissue>
    </source>
</reference>
<sequence>TLFEISDLLQPYLMRQDIVMCSAIPVEEQVASRLCYHSLAHIFSKGTSMIASVVVEFCLAMEHTLLQKEIRVPNFNKLCG</sequence>
<keyword evidence="2" id="KW-1185">Reference proteome</keyword>
<dbReference type="OrthoDB" id="10061326at2759"/>
<comment type="caution">
    <text evidence="1">The sequence shown here is derived from an EMBL/GenBank/DDBJ whole genome shotgun (WGS) entry which is preliminary data.</text>
</comment>
<dbReference type="Proteomes" id="UP001142489">
    <property type="component" value="Unassembled WGS sequence"/>
</dbReference>
<organism evidence="1 2">
    <name type="scientific">Phrynocephalus forsythii</name>
    <dbReference type="NCBI Taxonomy" id="171643"/>
    <lineage>
        <taxon>Eukaryota</taxon>
        <taxon>Metazoa</taxon>
        <taxon>Chordata</taxon>
        <taxon>Craniata</taxon>
        <taxon>Vertebrata</taxon>
        <taxon>Euteleostomi</taxon>
        <taxon>Lepidosauria</taxon>
        <taxon>Squamata</taxon>
        <taxon>Bifurcata</taxon>
        <taxon>Unidentata</taxon>
        <taxon>Episquamata</taxon>
        <taxon>Toxicofera</taxon>
        <taxon>Iguania</taxon>
        <taxon>Acrodonta</taxon>
        <taxon>Agamidae</taxon>
        <taxon>Agaminae</taxon>
        <taxon>Phrynocephalus</taxon>
    </lineage>
</organism>
<evidence type="ECO:0000313" key="1">
    <source>
        <dbReference type="EMBL" id="KAJ7342152.1"/>
    </source>
</evidence>
<evidence type="ECO:0000313" key="2">
    <source>
        <dbReference type="Proteomes" id="UP001142489"/>
    </source>
</evidence>
<gene>
    <name evidence="1" type="ORF">JRQ81_009219</name>
</gene>
<name>A0A9Q0Y520_9SAUR</name>
<dbReference type="EMBL" id="JAPFRF010000002">
    <property type="protein sequence ID" value="KAJ7342152.1"/>
    <property type="molecule type" value="Genomic_DNA"/>
</dbReference>
<proteinExistence type="predicted"/>
<feature type="non-terminal residue" evidence="1">
    <location>
        <position position="1"/>
    </location>
</feature>